<evidence type="ECO:0000259" key="12">
    <source>
        <dbReference type="Pfam" id="PF08264"/>
    </source>
</evidence>
<dbReference type="InterPro" id="IPR001412">
    <property type="entry name" value="aa-tRNA-synth_I_CS"/>
</dbReference>
<proteinExistence type="inferred from homology"/>
<feature type="binding site" evidence="10">
    <location>
        <position position="563"/>
    </location>
    <ligand>
        <name>L-isoleucyl-5'-AMP</name>
        <dbReference type="ChEBI" id="CHEBI:178002"/>
    </ligand>
</feature>
<dbReference type="EnsemblBacteria" id="ACZ19217">
    <property type="protein sequence ID" value="ACZ19217"/>
    <property type="gene ID" value="Taci_0985"/>
</dbReference>
<dbReference type="InterPro" id="IPR050081">
    <property type="entry name" value="Ile-tRNA_ligase"/>
</dbReference>
<comment type="function">
    <text evidence="8 10">Catalyzes the attachment of isoleucine to tRNA(Ile). As IleRS can inadvertently accommodate and process structurally similar amino acids such as valine, to avoid such errors it has two additional distinct tRNA(Ile)-dependent editing activities. One activity is designated as 'pretransfer' editing and involves the hydrolysis of activated Val-AMP. The other activity is designated 'posttransfer' editing and involves deacylation of mischarged Val-tRNA(Ile).</text>
</comment>
<keyword evidence="2 10" id="KW-0963">Cytoplasm</keyword>
<dbReference type="GO" id="GO:0006428">
    <property type="term" value="P:isoleucyl-tRNA aminoacylation"/>
    <property type="evidence" value="ECO:0007669"/>
    <property type="project" value="UniProtKB-UniRule"/>
</dbReference>
<dbReference type="InterPro" id="IPR033708">
    <property type="entry name" value="Anticodon_Ile_BEm"/>
</dbReference>
<dbReference type="STRING" id="525903.Taci_0985"/>
<dbReference type="GO" id="GO:0008270">
    <property type="term" value="F:zinc ion binding"/>
    <property type="evidence" value="ECO:0007669"/>
    <property type="project" value="UniProtKB-UniRule"/>
</dbReference>
<evidence type="ECO:0000256" key="10">
    <source>
        <dbReference type="HAMAP-Rule" id="MF_02002"/>
    </source>
</evidence>
<evidence type="ECO:0000313" key="14">
    <source>
        <dbReference type="Proteomes" id="UP000002030"/>
    </source>
</evidence>
<comment type="domain">
    <text evidence="10">IleRS has two distinct active sites: one for aminoacylation and one for editing. The misactivated valine is translocated from the active site to the editing site, which sterically excludes the correctly activated isoleucine. The single editing site contains two valyl binding pockets, one specific for each substrate (Val-AMP or Val-tRNA(Ile)).</text>
</comment>
<keyword evidence="10" id="KW-0862">Zinc</keyword>
<dbReference type="InterPro" id="IPR009080">
    <property type="entry name" value="tRNAsynth_Ia_anticodon-bd"/>
</dbReference>
<keyword evidence="10" id="KW-0479">Metal-binding</keyword>
<keyword evidence="7 10" id="KW-0030">Aminoacyl-tRNA synthetase</keyword>
<dbReference type="InterPro" id="IPR013155">
    <property type="entry name" value="M/V/L/I-tRNA-synth_anticd-bd"/>
</dbReference>
<dbReference type="EC" id="6.1.1.5" evidence="10"/>
<keyword evidence="14" id="KW-1185">Reference proteome</keyword>
<dbReference type="InterPro" id="IPR009008">
    <property type="entry name" value="Val/Leu/Ile-tRNA-synth_edit"/>
</dbReference>
<evidence type="ECO:0000313" key="13">
    <source>
        <dbReference type="EMBL" id="ACZ19217.1"/>
    </source>
</evidence>
<evidence type="ECO:0000256" key="9">
    <source>
        <dbReference type="ARBA" id="ARBA00048359"/>
    </source>
</evidence>
<evidence type="ECO:0000256" key="8">
    <source>
        <dbReference type="ARBA" id="ARBA00025217"/>
    </source>
</evidence>
<evidence type="ECO:0000256" key="5">
    <source>
        <dbReference type="ARBA" id="ARBA00022840"/>
    </source>
</evidence>
<comment type="similarity">
    <text evidence="1 10">Belongs to the class-I aminoacyl-tRNA synthetase family. IleS type 1 subfamily.</text>
</comment>
<evidence type="ECO:0000256" key="3">
    <source>
        <dbReference type="ARBA" id="ARBA00022598"/>
    </source>
</evidence>
<evidence type="ECO:0000256" key="2">
    <source>
        <dbReference type="ARBA" id="ARBA00022490"/>
    </source>
</evidence>
<dbReference type="OrthoDB" id="9810365at2"/>
<evidence type="ECO:0000256" key="1">
    <source>
        <dbReference type="ARBA" id="ARBA00006887"/>
    </source>
</evidence>
<dbReference type="Pfam" id="PF00133">
    <property type="entry name" value="tRNA-synt_1"/>
    <property type="match status" value="1"/>
</dbReference>
<dbReference type="Gene3D" id="1.10.10.830">
    <property type="entry name" value="Ile-tRNA synthetase CP2 domain-like"/>
    <property type="match status" value="1"/>
</dbReference>
<dbReference type="InterPro" id="IPR002300">
    <property type="entry name" value="aa-tRNA-synth_Ia"/>
</dbReference>
<feature type="binding site" evidence="10">
    <location>
        <position position="916"/>
    </location>
    <ligand>
        <name>Zn(2+)</name>
        <dbReference type="ChEBI" id="CHEBI:29105"/>
    </ligand>
</feature>
<dbReference type="HAMAP" id="MF_02002">
    <property type="entry name" value="Ile_tRNA_synth_type1"/>
    <property type="match status" value="1"/>
</dbReference>
<dbReference type="PANTHER" id="PTHR42765:SF1">
    <property type="entry name" value="ISOLEUCINE--TRNA LIGASE, MITOCHONDRIAL"/>
    <property type="match status" value="1"/>
</dbReference>
<dbReference type="SUPFAM" id="SSF47323">
    <property type="entry name" value="Anticodon-binding domain of a subclass of class I aminoacyl-tRNA synthetases"/>
    <property type="match status" value="1"/>
</dbReference>
<dbReference type="GO" id="GO:0005524">
    <property type="term" value="F:ATP binding"/>
    <property type="evidence" value="ECO:0007669"/>
    <property type="project" value="UniProtKB-UniRule"/>
</dbReference>
<dbReference type="PROSITE" id="PS00178">
    <property type="entry name" value="AA_TRNA_LIGASE_I"/>
    <property type="match status" value="1"/>
</dbReference>
<comment type="catalytic activity">
    <reaction evidence="9 10">
        <text>tRNA(Ile) + L-isoleucine + ATP = L-isoleucyl-tRNA(Ile) + AMP + diphosphate</text>
        <dbReference type="Rhea" id="RHEA:11060"/>
        <dbReference type="Rhea" id="RHEA-COMP:9666"/>
        <dbReference type="Rhea" id="RHEA-COMP:9695"/>
        <dbReference type="ChEBI" id="CHEBI:30616"/>
        <dbReference type="ChEBI" id="CHEBI:33019"/>
        <dbReference type="ChEBI" id="CHEBI:58045"/>
        <dbReference type="ChEBI" id="CHEBI:78442"/>
        <dbReference type="ChEBI" id="CHEBI:78528"/>
        <dbReference type="ChEBI" id="CHEBI:456215"/>
        <dbReference type="EC" id="6.1.1.5"/>
    </reaction>
</comment>
<comment type="subunit">
    <text evidence="10">Monomer.</text>
</comment>
<feature type="domain" description="Aminoacyl-tRNA synthetase class Ia" evidence="11">
    <location>
        <begin position="29"/>
        <end position="643"/>
    </location>
</feature>
<feature type="binding site" evidence="10">
    <location>
        <position position="900"/>
    </location>
    <ligand>
        <name>Zn(2+)</name>
        <dbReference type="ChEBI" id="CHEBI:29105"/>
    </ligand>
</feature>
<dbReference type="EMBL" id="CP001818">
    <property type="protein sequence ID" value="ACZ19217.1"/>
    <property type="molecule type" value="Genomic_DNA"/>
</dbReference>
<feature type="binding site" evidence="10">
    <location>
        <position position="919"/>
    </location>
    <ligand>
        <name>Zn(2+)</name>
        <dbReference type="ChEBI" id="CHEBI:29105"/>
    </ligand>
</feature>
<evidence type="ECO:0000259" key="11">
    <source>
        <dbReference type="Pfam" id="PF00133"/>
    </source>
</evidence>
<keyword evidence="6 10" id="KW-0648">Protein biosynthesis</keyword>
<dbReference type="CDD" id="cd00818">
    <property type="entry name" value="IleRS_core"/>
    <property type="match status" value="1"/>
</dbReference>
<dbReference type="HOGENOM" id="CLU_001493_7_0_0"/>
<dbReference type="Gene3D" id="3.90.740.10">
    <property type="entry name" value="Valyl/Leucyl/Isoleucyl-tRNA synthetase, editing domain"/>
    <property type="match status" value="1"/>
</dbReference>
<dbReference type="GO" id="GO:0005829">
    <property type="term" value="C:cytosol"/>
    <property type="evidence" value="ECO:0007669"/>
    <property type="project" value="TreeGrafter"/>
</dbReference>
<dbReference type="InterPro" id="IPR002301">
    <property type="entry name" value="Ile-tRNA-ligase"/>
</dbReference>
<gene>
    <name evidence="10" type="primary">ileS</name>
    <name evidence="13" type="ordered locus">Taci_0985</name>
</gene>
<keyword evidence="5 10" id="KW-0067">ATP-binding</keyword>
<keyword evidence="4 10" id="KW-0547">Nucleotide-binding</keyword>
<accession>D1BAB4</accession>
<feature type="short sequence motif" description="'KMSKS' region" evidence="10">
    <location>
        <begin position="604"/>
        <end position="608"/>
    </location>
</feature>
<feature type="binding site" evidence="10">
    <location>
        <position position="903"/>
    </location>
    <ligand>
        <name>Zn(2+)</name>
        <dbReference type="ChEBI" id="CHEBI:29105"/>
    </ligand>
</feature>
<evidence type="ECO:0000256" key="4">
    <source>
        <dbReference type="ARBA" id="ARBA00022741"/>
    </source>
</evidence>
<dbReference type="Proteomes" id="UP000002030">
    <property type="component" value="Chromosome"/>
</dbReference>
<feature type="binding site" evidence="10">
    <location>
        <position position="607"/>
    </location>
    <ligand>
        <name>ATP</name>
        <dbReference type="ChEBI" id="CHEBI:30616"/>
    </ligand>
</feature>
<dbReference type="FunFam" id="3.40.50.620:FF:000152">
    <property type="entry name" value="Isoleucine--tRNA ligase"/>
    <property type="match status" value="1"/>
</dbReference>
<dbReference type="eggNOG" id="COG0060">
    <property type="taxonomic scope" value="Bacteria"/>
</dbReference>
<dbReference type="Gene3D" id="3.40.50.620">
    <property type="entry name" value="HUPs"/>
    <property type="match status" value="2"/>
</dbReference>
<evidence type="ECO:0000256" key="6">
    <source>
        <dbReference type="ARBA" id="ARBA00022917"/>
    </source>
</evidence>
<dbReference type="Pfam" id="PF08264">
    <property type="entry name" value="Anticodon_1"/>
    <property type="match status" value="1"/>
</dbReference>
<dbReference type="PRINTS" id="PR00984">
    <property type="entry name" value="TRNASYNTHILE"/>
</dbReference>
<dbReference type="GO" id="GO:0004822">
    <property type="term" value="F:isoleucine-tRNA ligase activity"/>
    <property type="evidence" value="ECO:0007669"/>
    <property type="project" value="UniProtKB-UniRule"/>
</dbReference>
<dbReference type="RefSeq" id="WP_012869732.1">
    <property type="nucleotide sequence ID" value="NC_013522.1"/>
</dbReference>
<feature type="short sequence motif" description="'HIGH' region" evidence="10">
    <location>
        <begin position="59"/>
        <end position="69"/>
    </location>
</feature>
<dbReference type="PATRIC" id="fig|525903.6.peg.983"/>
<keyword evidence="3 10" id="KW-0436">Ligase</keyword>
<dbReference type="Gene3D" id="1.10.730.20">
    <property type="match status" value="1"/>
</dbReference>
<dbReference type="InterPro" id="IPR023585">
    <property type="entry name" value="Ile-tRNA-ligase_type1"/>
</dbReference>
<dbReference type="KEGG" id="tai:Taci_0985"/>
<dbReference type="SUPFAM" id="SSF50677">
    <property type="entry name" value="ValRS/IleRS/LeuRS editing domain"/>
    <property type="match status" value="1"/>
</dbReference>
<dbReference type="CDD" id="cd07960">
    <property type="entry name" value="Anticodon_Ia_Ile_BEm"/>
    <property type="match status" value="1"/>
</dbReference>
<organism evidence="13 14">
    <name type="scientific">Thermanaerovibrio acidaminovorans (strain ATCC 49978 / DSM 6589 / Su883)</name>
    <name type="common">Selenomonas acidaminovorans</name>
    <dbReference type="NCBI Taxonomy" id="525903"/>
    <lineage>
        <taxon>Bacteria</taxon>
        <taxon>Thermotogati</taxon>
        <taxon>Synergistota</taxon>
        <taxon>Synergistia</taxon>
        <taxon>Synergistales</taxon>
        <taxon>Synergistaceae</taxon>
        <taxon>Thermanaerovibrio</taxon>
    </lineage>
</organism>
<name>D1BAB4_THEAS</name>
<evidence type="ECO:0000256" key="7">
    <source>
        <dbReference type="ARBA" id="ARBA00023146"/>
    </source>
</evidence>
<dbReference type="NCBIfam" id="TIGR00392">
    <property type="entry name" value="ileS"/>
    <property type="match status" value="1"/>
</dbReference>
<dbReference type="PANTHER" id="PTHR42765">
    <property type="entry name" value="SOLEUCYL-TRNA SYNTHETASE"/>
    <property type="match status" value="1"/>
</dbReference>
<sequence>MTRDYKDTLRLPKTDFPMKANLAQREKEFLSFWQERGIYQKMQEIRDGSPTFILHDGPPYANGHIHIGTAFNKILKDFIPKFKSMRGFRAPYVPGWDTHGLPIELKVLKEDKVDREQVSPLELRSRCAKYALGFVDVQREEFKRLGVLGDWDDPYLTLKPEYEAAQVEAFADMLERGLVYKGKKPVFWCTDCQTALAAAEIEYEDESSPSIYVAYPMESLPSGVSLEGGLQDLYVVIWTTTPWTLPASMAVALHPQYKYGVFRARDGRRFIVALERREEFEGDVHLGLGEMEAVFTGEQLEGAMAVHPFYQDRKIPLVLADYVVLDSGTGCVHTAPGHGVEDFETGVRYGLEILNPVDNRGVFLKDVPLVGGLPISDGAKVILEILTESRRLLSSGEIKHSYPHCWRCKQPVIFRATEQWFVSVQAFRDQAMDAIDTVQWVPSWGKDRIGNMVRDRSDWCISRQRVWGVPIPAFYCQDCGKLVAEPAMVRRVAQVIRSEGSDAWWARSPMELLGDLCSCPHCGSSNLSKESDIMDVWFDSGVSHLAVLETRKELGWPADMYLEGSDQHRGWFQTSLLTGIATRGKAPFQQVLTHGFIVDGKGRKMSKSLGNVVSPQEVIDKYGADILRLWVASTDYRGDVRISDRILKNLVESYRRIRNTARFILGNLSDFDPAKHRIPRTEMLPFDKWAVSRLQDLIEKVTRGYEEYEFHVPYFAVHQFCDNDMSSLYLDVCKDRLYADHQDGISRRSAQSAMWEILISLCKILSPILSFTCEEIWQFARGLDRSLEESVFLSDWPVADRTGLEGVDGKAWDRLFSVRGAVLRALEQARLADMIGNSLEAQVELDLKTYGDLKDLFPRELMEDLFMVSDLILAPLSEDAFQDQETGVAVKVSHSPHQKCPRCWKWKEEVERLEVCGRCKEVLDRLG</sequence>
<comment type="cofactor">
    <cofactor evidence="10">
        <name>Zn(2+)</name>
        <dbReference type="ChEBI" id="CHEBI:29105"/>
    </cofactor>
    <text evidence="10">Binds 1 zinc ion per subunit.</text>
</comment>
<dbReference type="AlphaFoldDB" id="D1BAB4"/>
<dbReference type="InterPro" id="IPR014729">
    <property type="entry name" value="Rossmann-like_a/b/a_fold"/>
</dbReference>
<feature type="domain" description="Methionyl/Valyl/Leucyl/Isoleucyl-tRNA synthetase anticodon-binding" evidence="12">
    <location>
        <begin position="687"/>
        <end position="844"/>
    </location>
</feature>
<comment type="subcellular location">
    <subcellularLocation>
        <location evidence="10">Cytoplasm</location>
    </subcellularLocation>
</comment>
<dbReference type="SUPFAM" id="SSF52374">
    <property type="entry name" value="Nucleotidylyl transferase"/>
    <property type="match status" value="1"/>
</dbReference>
<dbReference type="GO" id="GO:0002161">
    <property type="term" value="F:aminoacyl-tRNA deacylase activity"/>
    <property type="evidence" value="ECO:0007669"/>
    <property type="project" value="InterPro"/>
</dbReference>
<dbReference type="GO" id="GO:0000049">
    <property type="term" value="F:tRNA binding"/>
    <property type="evidence" value="ECO:0007669"/>
    <property type="project" value="InterPro"/>
</dbReference>
<reference evidence="13 14" key="1">
    <citation type="journal article" date="2009" name="Stand. Genomic Sci.">
        <title>Complete genome sequence of Thermanaerovibrio acidaminovorans type strain (Su883).</title>
        <authorList>
            <person name="Chovatia M."/>
            <person name="Sikorski J."/>
            <person name="Schroder M."/>
            <person name="Lapidus A."/>
            <person name="Nolan M."/>
            <person name="Tice H."/>
            <person name="Glavina Del Rio T."/>
            <person name="Copeland A."/>
            <person name="Cheng J.F."/>
            <person name="Lucas S."/>
            <person name="Chen F."/>
            <person name="Bruce D."/>
            <person name="Goodwin L."/>
            <person name="Pitluck S."/>
            <person name="Ivanova N."/>
            <person name="Mavromatis K."/>
            <person name="Ovchinnikova G."/>
            <person name="Pati A."/>
            <person name="Chen A."/>
            <person name="Palaniappan K."/>
            <person name="Land M."/>
            <person name="Hauser L."/>
            <person name="Chang Y.J."/>
            <person name="Jeffries C.D."/>
            <person name="Chain P."/>
            <person name="Saunders E."/>
            <person name="Detter J.C."/>
            <person name="Brettin T."/>
            <person name="Rohde M."/>
            <person name="Goker M."/>
            <person name="Spring S."/>
            <person name="Bristow J."/>
            <person name="Markowitz V."/>
            <person name="Hugenholtz P."/>
            <person name="Kyrpides N.C."/>
            <person name="Klenk H.P."/>
            <person name="Eisen J.A."/>
        </authorList>
    </citation>
    <scope>NUCLEOTIDE SEQUENCE [LARGE SCALE GENOMIC DNA]</scope>
    <source>
        <strain evidence="14">ATCC 49978 / DSM 6589 / Su883</strain>
    </source>
</reference>
<protein>
    <recommendedName>
        <fullName evidence="10">Isoleucine--tRNA ligase</fullName>
        <ecNumber evidence="10">6.1.1.5</ecNumber>
    </recommendedName>
    <alternativeName>
        <fullName evidence="10">Isoleucyl-tRNA synthetase</fullName>
        <shortName evidence="10">IleRS</shortName>
    </alternativeName>
</protein>